<keyword evidence="4" id="KW-1133">Transmembrane helix</keyword>
<comment type="similarity">
    <text evidence="2">Belongs to the major facilitator superfamily. Monocarboxylate porter (TC 2.A.1.13) family.</text>
</comment>
<feature type="compositionally biased region" description="Basic and acidic residues" evidence="3">
    <location>
        <begin position="25"/>
        <end position="43"/>
    </location>
</feature>
<feature type="compositionally biased region" description="Basic and acidic residues" evidence="3">
    <location>
        <begin position="1"/>
        <end position="12"/>
    </location>
</feature>
<gene>
    <name evidence="6" type="ORF">K402DRAFT_52810</name>
</gene>
<dbReference type="AlphaFoldDB" id="A0A6G1H282"/>
<dbReference type="OrthoDB" id="6509908at2759"/>
<dbReference type="EMBL" id="ML977153">
    <property type="protein sequence ID" value="KAF1987174.1"/>
    <property type="molecule type" value="Genomic_DNA"/>
</dbReference>
<keyword evidence="4" id="KW-0472">Membrane</keyword>
<dbReference type="SUPFAM" id="SSF103473">
    <property type="entry name" value="MFS general substrate transporter"/>
    <property type="match status" value="1"/>
</dbReference>
<feature type="transmembrane region" description="Helical" evidence="4">
    <location>
        <begin position="144"/>
        <end position="163"/>
    </location>
</feature>
<dbReference type="GO" id="GO:0022857">
    <property type="term" value="F:transmembrane transporter activity"/>
    <property type="evidence" value="ECO:0007669"/>
    <property type="project" value="InterPro"/>
</dbReference>
<proteinExistence type="inferred from homology"/>
<keyword evidence="7" id="KW-1185">Reference proteome</keyword>
<feature type="transmembrane region" description="Helical" evidence="4">
    <location>
        <begin position="339"/>
        <end position="363"/>
    </location>
</feature>
<evidence type="ECO:0000256" key="4">
    <source>
        <dbReference type="SAM" id="Phobius"/>
    </source>
</evidence>
<feature type="transmembrane region" description="Helical" evidence="4">
    <location>
        <begin position="169"/>
        <end position="196"/>
    </location>
</feature>
<reference evidence="6" key="1">
    <citation type="journal article" date="2020" name="Stud. Mycol.">
        <title>101 Dothideomycetes genomes: a test case for predicting lifestyles and emergence of pathogens.</title>
        <authorList>
            <person name="Haridas S."/>
            <person name="Albert R."/>
            <person name="Binder M."/>
            <person name="Bloem J."/>
            <person name="Labutti K."/>
            <person name="Salamov A."/>
            <person name="Andreopoulos B."/>
            <person name="Baker S."/>
            <person name="Barry K."/>
            <person name="Bills G."/>
            <person name="Bluhm B."/>
            <person name="Cannon C."/>
            <person name="Castanera R."/>
            <person name="Culley D."/>
            <person name="Daum C."/>
            <person name="Ezra D."/>
            <person name="Gonzalez J."/>
            <person name="Henrissat B."/>
            <person name="Kuo A."/>
            <person name="Liang C."/>
            <person name="Lipzen A."/>
            <person name="Lutzoni F."/>
            <person name="Magnuson J."/>
            <person name="Mondo S."/>
            <person name="Nolan M."/>
            <person name="Ohm R."/>
            <person name="Pangilinan J."/>
            <person name="Park H.-J."/>
            <person name="Ramirez L."/>
            <person name="Alfaro M."/>
            <person name="Sun H."/>
            <person name="Tritt A."/>
            <person name="Yoshinaga Y."/>
            <person name="Zwiers L.-H."/>
            <person name="Turgeon B."/>
            <person name="Goodwin S."/>
            <person name="Spatafora J."/>
            <person name="Crous P."/>
            <person name="Grigoriev I."/>
        </authorList>
    </citation>
    <scope>NUCLEOTIDE SEQUENCE</scope>
    <source>
        <strain evidence="6">CBS 113979</strain>
    </source>
</reference>
<dbReference type="Proteomes" id="UP000800041">
    <property type="component" value="Unassembled WGS sequence"/>
</dbReference>
<dbReference type="CDD" id="cd17352">
    <property type="entry name" value="MFS_MCT_SLC16"/>
    <property type="match status" value="1"/>
</dbReference>
<feature type="transmembrane region" description="Helical" evidence="4">
    <location>
        <begin position="203"/>
        <end position="224"/>
    </location>
</feature>
<dbReference type="PANTHER" id="PTHR11360">
    <property type="entry name" value="MONOCARBOXYLATE TRANSPORTER"/>
    <property type="match status" value="1"/>
</dbReference>
<feature type="transmembrane region" description="Helical" evidence="4">
    <location>
        <begin position="77"/>
        <end position="98"/>
    </location>
</feature>
<evidence type="ECO:0000313" key="7">
    <source>
        <dbReference type="Proteomes" id="UP000800041"/>
    </source>
</evidence>
<evidence type="ECO:0000256" key="3">
    <source>
        <dbReference type="SAM" id="MobiDB-lite"/>
    </source>
</evidence>
<feature type="transmembrane region" description="Helical" evidence="4">
    <location>
        <begin position="433"/>
        <end position="456"/>
    </location>
</feature>
<feature type="transmembrane region" description="Helical" evidence="4">
    <location>
        <begin position="406"/>
        <end position="427"/>
    </location>
</feature>
<feature type="transmembrane region" description="Helical" evidence="4">
    <location>
        <begin position="369"/>
        <end position="394"/>
    </location>
</feature>
<evidence type="ECO:0000256" key="2">
    <source>
        <dbReference type="ARBA" id="ARBA00006727"/>
    </source>
</evidence>
<accession>A0A6G1H282</accession>
<feature type="transmembrane region" description="Helical" evidence="4">
    <location>
        <begin position="236"/>
        <end position="256"/>
    </location>
</feature>
<dbReference type="InterPro" id="IPR011701">
    <property type="entry name" value="MFS"/>
</dbReference>
<keyword evidence="4" id="KW-0812">Transmembrane</keyword>
<dbReference type="InterPro" id="IPR036259">
    <property type="entry name" value="MFS_trans_sf"/>
</dbReference>
<protein>
    <submittedName>
        <fullName evidence="6">MFS general substrate transporter</fullName>
    </submittedName>
</protein>
<evidence type="ECO:0000256" key="1">
    <source>
        <dbReference type="ARBA" id="ARBA00004141"/>
    </source>
</evidence>
<feature type="transmembrane region" description="Helical" evidence="4">
    <location>
        <begin position="314"/>
        <end position="332"/>
    </location>
</feature>
<sequence>MASQLKNDDYGDNKASTSSNASHRGSTEVDAHHAPSQEPEHVESSTLEKGLAEEATAEANIGPDVNHNRVPNGGWTAWLQVLGSFFLMMNNWGIINTFGVYQTYYESSFLSDTSPSTISWLGSIQGFLLLVFSAITGPVYDAGYFRELIGAGSFLLVFGHMMLSLCTEYWQVFLAQGLCIGLGTGLTFVPSVAILATYFDTRLATSMGVAAAGSSLGGVIYPIVLHRLFPVLGFGWTVRVLGFMVLATCLVPNVVMKMRLRPAAKRKLIDWSAFRELPYSLFTFGCALAFAGLYVPFFYVQTYAITQNIMKPDLAFYLLSILNASSIFGRLIPNRIADIAGALNVMVPLSILAGVVCLCLIASHSVASVIVLCVFYGFCSGALVSIAPTVLVHLSPNRAIVGTRMGMCFAVLGCGVLVGSPIAGAILDSSSFTYVWVFGGCATIVGALTMGGARIAKLGLKLRVKG</sequence>
<dbReference type="GO" id="GO:0016020">
    <property type="term" value="C:membrane"/>
    <property type="evidence" value="ECO:0007669"/>
    <property type="project" value="UniProtKB-SubCell"/>
</dbReference>
<name>A0A6G1H282_9PEZI</name>
<evidence type="ECO:0000313" key="6">
    <source>
        <dbReference type="EMBL" id="KAF1987174.1"/>
    </source>
</evidence>
<feature type="compositionally biased region" description="Polar residues" evidence="3">
    <location>
        <begin position="14"/>
        <end position="24"/>
    </location>
</feature>
<evidence type="ECO:0000259" key="5">
    <source>
        <dbReference type="PROSITE" id="PS50850"/>
    </source>
</evidence>
<organism evidence="6 7">
    <name type="scientific">Aulographum hederae CBS 113979</name>
    <dbReference type="NCBI Taxonomy" id="1176131"/>
    <lineage>
        <taxon>Eukaryota</taxon>
        <taxon>Fungi</taxon>
        <taxon>Dikarya</taxon>
        <taxon>Ascomycota</taxon>
        <taxon>Pezizomycotina</taxon>
        <taxon>Dothideomycetes</taxon>
        <taxon>Pleosporomycetidae</taxon>
        <taxon>Aulographales</taxon>
        <taxon>Aulographaceae</taxon>
    </lineage>
</organism>
<dbReference type="Pfam" id="PF07690">
    <property type="entry name" value="MFS_1"/>
    <property type="match status" value="1"/>
</dbReference>
<feature type="region of interest" description="Disordered" evidence="3">
    <location>
        <begin position="1"/>
        <end position="48"/>
    </location>
</feature>
<feature type="domain" description="Major facilitator superfamily (MFS) profile" evidence="5">
    <location>
        <begin position="77"/>
        <end position="457"/>
    </location>
</feature>
<comment type="subcellular location">
    <subcellularLocation>
        <location evidence="1">Membrane</location>
        <topology evidence="1">Multi-pass membrane protein</topology>
    </subcellularLocation>
</comment>
<dbReference type="InterPro" id="IPR050327">
    <property type="entry name" value="Proton-linked_MCT"/>
</dbReference>
<dbReference type="PANTHER" id="PTHR11360:SF234">
    <property type="entry name" value="MFS-TYPE TRANSPORTER DBAD-RELATED"/>
    <property type="match status" value="1"/>
</dbReference>
<feature type="transmembrane region" description="Helical" evidence="4">
    <location>
        <begin position="277"/>
        <end position="299"/>
    </location>
</feature>
<dbReference type="PROSITE" id="PS50850">
    <property type="entry name" value="MFS"/>
    <property type="match status" value="1"/>
</dbReference>
<dbReference type="InterPro" id="IPR020846">
    <property type="entry name" value="MFS_dom"/>
</dbReference>
<feature type="transmembrane region" description="Helical" evidence="4">
    <location>
        <begin position="118"/>
        <end position="137"/>
    </location>
</feature>
<dbReference type="Gene3D" id="1.20.1250.20">
    <property type="entry name" value="MFS general substrate transporter like domains"/>
    <property type="match status" value="1"/>
</dbReference>